<keyword evidence="2" id="KW-1185">Reference proteome</keyword>
<proteinExistence type="predicted"/>
<dbReference type="AlphaFoldDB" id="I0V228"/>
<name>I0V228_9PSEU</name>
<protein>
    <submittedName>
        <fullName evidence="1">Abi-like protein</fullName>
    </submittedName>
</protein>
<dbReference type="OrthoDB" id="3418622at2"/>
<dbReference type="HOGENOM" id="CLU_067089_1_0_11"/>
<sequence>MDEMPDWVHDFVSPPRFKPYLKAASGDVATAVRLYWWNIEVSSAFYPSLHFLEVALRNAMHRQLAGTFARDDWWETASLLKVSLSKVYAARAKLTERGRPPKPLTADDVMAQLSLGFWTSLTSKRHDQILWVPCLHRAFPHYRGARERLHRELDTVRLFRNRIMHHEPIFHRDLGADRRTILRLLGYLSPRLLEQLTPYDRVEAVLEQRPVFRPDPGEGDR</sequence>
<dbReference type="eggNOG" id="ENOG5032VE4">
    <property type="taxonomic scope" value="Bacteria"/>
</dbReference>
<evidence type="ECO:0000313" key="1">
    <source>
        <dbReference type="EMBL" id="EID54181.1"/>
    </source>
</evidence>
<gene>
    <name evidence="1" type="ORF">SacxiDRAFT_1944</name>
</gene>
<reference evidence="1 2" key="1">
    <citation type="submission" date="2012-01" db="EMBL/GenBank/DDBJ databases">
        <title>Improved High-Quality Draft sequence of Saccharomonospora xinjiangensis XJ-54.</title>
        <authorList>
            <consortium name="US DOE Joint Genome Institute"/>
            <person name="Lucas S."/>
            <person name="Han J."/>
            <person name="Lapidus A."/>
            <person name="Cheng J.-F."/>
            <person name="Goodwin L."/>
            <person name="Pitluck S."/>
            <person name="Peters L."/>
            <person name="Mikhailova N."/>
            <person name="Teshima H."/>
            <person name="Detter J.C."/>
            <person name="Han C."/>
            <person name="Tapia R."/>
            <person name="Land M."/>
            <person name="Hauser L."/>
            <person name="Kyrpides N."/>
            <person name="Ivanova N."/>
            <person name="Pagani I."/>
            <person name="Brambilla E.-M."/>
            <person name="Klenk H.-P."/>
            <person name="Woyke T."/>
        </authorList>
    </citation>
    <scope>NUCLEOTIDE SEQUENCE [LARGE SCALE GENOMIC DNA]</scope>
    <source>
        <strain evidence="1 2">XJ-54</strain>
    </source>
</reference>
<dbReference type="EMBL" id="JH636049">
    <property type="protein sequence ID" value="EID54181.1"/>
    <property type="molecule type" value="Genomic_DNA"/>
</dbReference>
<evidence type="ECO:0000313" key="2">
    <source>
        <dbReference type="Proteomes" id="UP000004691"/>
    </source>
</evidence>
<dbReference type="STRING" id="882086.SacxiDRAFT_1944"/>
<organism evidence="1 2">
    <name type="scientific">Saccharomonospora xinjiangensis XJ-54</name>
    <dbReference type="NCBI Taxonomy" id="882086"/>
    <lineage>
        <taxon>Bacteria</taxon>
        <taxon>Bacillati</taxon>
        <taxon>Actinomycetota</taxon>
        <taxon>Actinomycetes</taxon>
        <taxon>Pseudonocardiales</taxon>
        <taxon>Pseudonocardiaceae</taxon>
        <taxon>Saccharomonospora</taxon>
    </lineage>
</organism>
<dbReference type="Proteomes" id="UP000004691">
    <property type="component" value="Unassembled WGS sequence"/>
</dbReference>
<accession>I0V228</accession>